<reference evidence="1 2" key="1">
    <citation type="submission" date="2021-06" db="EMBL/GenBank/DDBJ databases">
        <authorList>
            <person name="Palmer J.M."/>
        </authorList>
    </citation>
    <scope>NUCLEOTIDE SEQUENCE [LARGE SCALE GENOMIC DNA]</scope>
    <source>
        <strain evidence="1 2">AS_MEX2019</strain>
        <tissue evidence="1">Muscle</tissue>
    </source>
</reference>
<protein>
    <submittedName>
        <fullName evidence="1">Uncharacterized protein</fullName>
    </submittedName>
</protein>
<dbReference type="Proteomes" id="UP001469553">
    <property type="component" value="Unassembled WGS sequence"/>
</dbReference>
<name>A0ABV0Y5U7_9TELE</name>
<evidence type="ECO:0000313" key="1">
    <source>
        <dbReference type="EMBL" id="MEQ2289076.1"/>
    </source>
</evidence>
<proteinExistence type="predicted"/>
<sequence length="116" mass="12513">MAELGGNKQTHPSSPPFPVGHCWVPEPKLCMEVSPTISSLYLSTSRTSSGTFPPSEVTFHFPRASLSIRRLGHRGLHPRLLPDLVCTGPSWFSLQVVDPLGDGLASLVRACPGRVP</sequence>
<keyword evidence="2" id="KW-1185">Reference proteome</keyword>
<accession>A0ABV0Y5U7</accession>
<organism evidence="1 2">
    <name type="scientific">Ameca splendens</name>
    <dbReference type="NCBI Taxonomy" id="208324"/>
    <lineage>
        <taxon>Eukaryota</taxon>
        <taxon>Metazoa</taxon>
        <taxon>Chordata</taxon>
        <taxon>Craniata</taxon>
        <taxon>Vertebrata</taxon>
        <taxon>Euteleostomi</taxon>
        <taxon>Actinopterygii</taxon>
        <taxon>Neopterygii</taxon>
        <taxon>Teleostei</taxon>
        <taxon>Neoteleostei</taxon>
        <taxon>Acanthomorphata</taxon>
        <taxon>Ovalentaria</taxon>
        <taxon>Atherinomorphae</taxon>
        <taxon>Cyprinodontiformes</taxon>
        <taxon>Goodeidae</taxon>
        <taxon>Ameca</taxon>
    </lineage>
</organism>
<dbReference type="EMBL" id="JAHRIP010022162">
    <property type="protein sequence ID" value="MEQ2289076.1"/>
    <property type="molecule type" value="Genomic_DNA"/>
</dbReference>
<comment type="caution">
    <text evidence="1">The sequence shown here is derived from an EMBL/GenBank/DDBJ whole genome shotgun (WGS) entry which is preliminary data.</text>
</comment>
<evidence type="ECO:0000313" key="2">
    <source>
        <dbReference type="Proteomes" id="UP001469553"/>
    </source>
</evidence>
<gene>
    <name evidence="1" type="ORF">AMECASPLE_029380</name>
</gene>